<evidence type="ECO:0000313" key="2">
    <source>
        <dbReference type="EMBL" id="KJQ78227.1"/>
    </source>
</evidence>
<dbReference type="InterPro" id="IPR007074">
    <property type="entry name" value="LicD/FKTN/FKRP_NTP_transf"/>
</dbReference>
<dbReference type="PANTHER" id="PTHR43404">
    <property type="entry name" value="LIPOPOLYSACCHARIDE CHOLINEPHOSPHOTRANSFERASE LICD"/>
    <property type="match status" value="1"/>
</dbReference>
<dbReference type="EMBL" id="JYGT01000004">
    <property type="protein sequence ID" value="KJQ78227.1"/>
    <property type="molecule type" value="Genomic_DNA"/>
</dbReference>
<evidence type="ECO:0000313" key="3">
    <source>
        <dbReference type="Proteomes" id="UP000033489"/>
    </source>
</evidence>
<dbReference type="PATRIC" id="fig|28037.216.peg.339"/>
<name>A0A0F2E4U9_9STRE</name>
<dbReference type="Pfam" id="PF04991">
    <property type="entry name" value="LicD"/>
    <property type="match status" value="1"/>
</dbReference>
<dbReference type="InterPro" id="IPR052942">
    <property type="entry name" value="LPS_cholinephosphotransferase"/>
</dbReference>
<organism evidence="2 3">
    <name type="scientific">Streptococcus infantis</name>
    <dbReference type="NCBI Taxonomy" id="68892"/>
    <lineage>
        <taxon>Bacteria</taxon>
        <taxon>Bacillati</taxon>
        <taxon>Bacillota</taxon>
        <taxon>Bacilli</taxon>
        <taxon>Lactobacillales</taxon>
        <taxon>Streptococcaceae</taxon>
        <taxon>Streptococcus</taxon>
    </lineage>
</organism>
<comment type="caution">
    <text evidence="2">The sequence shown here is derived from an EMBL/GenBank/DDBJ whole genome shotgun (WGS) entry which is preliminary data.</text>
</comment>
<dbReference type="AlphaFoldDB" id="A0A0F2E4U9"/>
<accession>A0A0F2E4U9</accession>
<reference evidence="2 3" key="1">
    <citation type="submission" date="2015-02" db="EMBL/GenBank/DDBJ databases">
        <title>Evolution of amylase-binding proteins of oral streptococcal species.</title>
        <authorList>
            <person name="Haase E.M."/>
        </authorList>
    </citation>
    <scope>NUCLEOTIDE SEQUENCE [LARGE SCALE GENOMIC DNA]</scope>
    <source>
        <strain evidence="2 3">UC921A</strain>
    </source>
</reference>
<dbReference type="PANTHER" id="PTHR43404:SF2">
    <property type="entry name" value="LIPOPOLYSACCHARIDE CHOLINEPHOSPHOTRANSFERASE LICD"/>
    <property type="match status" value="1"/>
</dbReference>
<sequence length="267" mass="31167">MEQNDSMNKVREIQLGELTLLESYIDLCKRHDLRYYALGGTLLGAIRHKGFIPWDDDMDLGMPRKDYEKFLSICEKELPESVILRLHDDNLGNTSIMDTSIQIQFGNEWCSPFIDIFPLDGYPEDGIHYWVHTNKIKFYRALSKISVIDRIHERDRGSFENAIVKVSKTLKLNKLLNTSKINKKLQSIIKQYDYETSTMVGNVLGSYRERELARKEVFGEPQLLEFENLQISCHANPDEYLTKIYGDYMQLPKEAERKGHFESTWGD</sequence>
<feature type="domain" description="LicD/FKTN/FKRP nucleotidyltransferase" evidence="1">
    <location>
        <begin position="28"/>
        <end position="246"/>
    </location>
</feature>
<dbReference type="GO" id="GO:0009100">
    <property type="term" value="P:glycoprotein metabolic process"/>
    <property type="evidence" value="ECO:0007669"/>
    <property type="project" value="UniProtKB-ARBA"/>
</dbReference>
<protein>
    <recommendedName>
        <fullName evidence="1">LicD/FKTN/FKRP nucleotidyltransferase domain-containing protein</fullName>
    </recommendedName>
</protein>
<proteinExistence type="predicted"/>
<dbReference type="Proteomes" id="UP000033489">
    <property type="component" value="Unassembled WGS sequence"/>
</dbReference>
<evidence type="ECO:0000259" key="1">
    <source>
        <dbReference type="Pfam" id="PF04991"/>
    </source>
</evidence>
<gene>
    <name evidence="2" type="primary">licD1_1</name>
    <name evidence="2" type="ORF">TZ94_00346</name>
</gene>